<dbReference type="Proteomes" id="UP000887578">
    <property type="component" value="Unplaced"/>
</dbReference>
<sequence length="195" mass="22411">MGSKLALGDVCPNEQVILKANSDWLNYLGIIAPYSWKNATQIWPRIKNMLQTDDVNVLQKVCRSRDLFYRTLGQENYYHCINIYGLMQYTTDWSTAAYYVRMWSHLDFMCNIGYQQFMDKSSWACMTLLDQNQGCNTAYLNNVNWNDVCPALQNYTMCSKQAADRACGPPNGYFACEDIRLGHGANCPNIRCTIN</sequence>
<keyword evidence="1" id="KW-1185">Reference proteome</keyword>
<protein>
    <submittedName>
        <fullName evidence="2">Uncharacterized protein</fullName>
    </submittedName>
</protein>
<dbReference type="AlphaFoldDB" id="A0A914P917"/>
<dbReference type="WBParaSite" id="PDA_v2.g11728.t1">
    <property type="protein sequence ID" value="PDA_v2.g11728.t1"/>
    <property type="gene ID" value="PDA_v2.g11728"/>
</dbReference>
<dbReference type="PANTHER" id="PTHR34311">
    <property type="entry name" value="PROTEIN CBG21698-RELATED"/>
    <property type="match status" value="1"/>
</dbReference>
<evidence type="ECO:0000313" key="1">
    <source>
        <dbReference type="Proteomes" id="UP000887578"/>
    </source>
</evidence>
<accession>A0A914P917</accession>
<evidence type="ECO:0000313" key="2">
    <source>
        <dbReference type="WBParaSite" id="PDA_v2.g11728.t1"/>
    </source>
</evidence>
<organism evidence="1 2">
    <name type="scientific">Panagrolaimus davidi</name>
    <dbReference type="NCBI Taxonomy" id="227884"/>
    <lineage>
        <taxon>Eukaryota</taxon>
        <taxon>Metazoa</taxon>
        <taxon>Ecdysozoa</taxon>
        <taxon>Nematoda</taxon>
        <taxon>Chromadorea</taxon>
        <taxon>Rhabditida</taxon>
        <taxon>Tylenchina</taxon>
        <taxon>Panagrolaimomorpha</taxon>
        <taxon>Panagrolaimoidea</taxon>
        <taxon>Panagrolaimidae</taxon>
        <taxon>Panagrolaimus</taxon>
    </lineage>
</organism>
<proteinExistence type="predicted"/>
<name>A0A914P917_9BILA</name>
<dbReference type="PANTHER" id="PTHR34311:SF1">
    <property type="entry name" value="NEMATODE SPECIFIC PEPTIDE FAMILY-RELATED"/>
    <property type="match status" value="1"/>
</dbReference>
<reference evidence="2" key="1">
    <citation type="submission" date="2022-11" db="UniProtKB">
        <authorList>
            <consortium name="WormBaseParasite"/>
        </authorList>
    </citation>
    <scope>IDENTIFICATION</scope>
</reference>